<feature type="repeat" description="WD" evidence="3">
    <location>
        <begin position="1045"/>
        <end position="1086"/>
    </location>
</feature>
<dbReference type="SUPFAM" id="SSF52540">
    <property type="entry name" value="P-loop containing nucleoside triphosphate hydrolases"/>
    <property type="match status" value="1"/>
</dbReference>
<evidence type="ECO:0000256" key="3">
    <source>
        <dbReference type="PROSITE-ProRule" id="PRU00221"/>
    </source>
</evidence>
<feature type="repeat" description="WD" evidence="3">
    <location>
        <begin position="1003"/>
        <end position="1044"/>
    </location>
</feature>
<evidence type="ECO:0000256" key="2">
    <source>
        <dbReference type="ARBA" id="ARBA00022737"/>
    </source>
</evidence>
<gene>
    <name evidence="6" type="ORF">JZM60_11365</name>
</gene>
<dbReference type="InterPro" id="IPR036322">
    <property type="entry name" value="WD40_repeat_dom_sf"/>
</dbReference>
<protein>
    <submittedName>
        <fullName evidence="6">DUF4062 domain-containing protein</fullName>
    </submittedName>
</protein>
<evidence type="ECO:0000259" key="4">
    <source>
        <dbReference type="Pfam" id="PF13191"/>
    </source>
</evidence>
<name>A0ABX7Q141_9BACT</name>
<dbReference type="PROSITE" id="PS50082">
    <property type="entry name" value="WD_REPEATS_2"/>
    <property type="match status" value="12"/>
</dbReference>
<evidence type="ECO:0000256" key="1">
    <source>
        <dbReference type="ARBA" id="ARBA00022574"/>
    </source>
</evidence>
<feature type="domain" description="Orc1-like AAA ATPase" evidence="4">
    <location>
        <begin position="332"/>
        <end position="470"/>
    </location>
</feature>
<dbReference type="Pfam" id="PF13271">
    <property type="entry name" value="DUF4062"/>
    <property type="match status" value="1"/>
</dbReference>
<evidence type="ECO:0000313" key="6">
    <source>
        <dbReference type="EMBL" id="QSV44760.1"/>
    </source>
</evidence>
<dbReference type="InterPro" id="IPR001680">
    <property type="entry name" value="WD40_rpt"/>
</dbReference>
<dbReference type="SUPFAM" id="SSF50978">
    <property type="entry name" value="WD40 repeat-like"/>
    <property type="match status" value="2"/>
</dbReference>
<dbReference type="Gene3D" id="1.25.40.370">
    <property type="match status" value="1"/>
</dbReference>
<dbReference type="PANTHER" id="PTHR44791:SF1">
    <property type="entry name" value="TELOMERASE PROTEIN COMPONENT 1"/>
    <property type="match status" value="1"/>
</dbReference>
<reference evidence="6 7" key="1">
    <citation type="submission" date="2021-03" db="EMBL/GenBank/DDBJ databases">
        <title>Geobacter metallireducens gen. nov. sp. nov., a microorganism capable of coupling the complete oxidation of organic compounds to the reduction of iron and other metals.</title>
        <authorList>
            <person name="Li Y."/>
        </authorList>
    </citation>
    <scope>NUCLEOTIDE SEQUENCE [LARGE SCALE GENOMIC DNA]</scope>
    <source>
        <strain evidence="6 7">Jerry-YX</strain>
    </source>
</reference>
<feature type="repeat" description="WD" evidence="3">
    <location>
        <begin position="877"/>
        <end position="918"/>
    </location>
</feature>
<keyword evidence="1 3" id="KW-0853">WD repeat</keyword>
<dbReference type="EMBL" id="CP071382">
    <property type="protein sequence ID" value="QSV44760.1"/>
    <property type="molecule type" value="Genomic_DNA"/>
</dbReference>
<dbReference type="InterPro" id="IPR025139">
    <property type="entry name" value="DUF4062"/>
</dbReference>
<organism evidence="6 7">
    <name type="scientific">Geobacter benzoatilyticus</name>
    <dbReference type="NCBI Taxonomy" id="2815309"/>
    <lineage>
        <taxon>Bacteria</taxon>
        <taxon>Pseudomonadati</taxon>
        <taxon>Thermodesulfobacteriota</taxon>
        <taxon>Desulfuromonadia</taxon>
        <taxon>Geobacterales</taxon>
        <taxon>Geobacteraceae</taxon>
        <taxon>Geobacter</taxon>
    </lineage>
</organism>
<feature type="repeat" description="WD" evidence="3">
    <location>
        <begin position="835"/>
        <end position="876"/>
    </location>
</feature>
<dbReference type="Proteomes" id="UP000663651">
    <property type="component" value="Chromosome"/>
</dbReference>
<feature type="repeat" description="WD" evidence="3">
    <location>
        <begin position="919"/>
        <end position="951"/>
    </location>
</feature>
<dbReference type="InterPro" id="IPR020472">
    <property type="entry name" value="WD40_PAC1"/>
</dbReference>
<dbReference type="CDD" id="cd00200">
    <property type="entry name" value="WD40"/>
    <property type="match status" value="2"/>
</dbReference>
<dbReference type="SMART" id="SM00320">
    <property type="entry name" value="WD40"/>
    <property type="match status" value="13"/>
</dbReference>
<dbReference type="PRINTS" id="PR00320">
    <property type="entry name" value="GPROTEINBRPT"/>
</dbReference>
<feature type="repeat" description="WD" evidence="3">
    <location>
        <begin position="961"/>
        <end position="1002"/>
    </location>
</feature>
<keyword evidence="2" id="KW-0677">Repeat</keyword>
<proteinExistence type="predicted"/>
<feature type="domain" description="DUF4062" evidence="5">
    <location>
        <begin position="5"/>
        <end position="87"/>
    </location>
</feature>
<dbReference type="InterPro" id="IPR019775">
    <property type="entry name" value="WD40_repeat_CS"/>
</dbReference>
<dbReference type="InterPro" id="IPR041664">
    <property type="entry name" value="AAA_16"/>
</dbReference>
<feature type="repeat" description="WD" evidence="3">
    <location>
        <begin position="1170"/>
        <end position="1211"/>
    </location>
</feature>
<feature type="repeat" description="WD" evidence="3">
    <location>
        <begin position="1128"/>
        <end position="1169"/>
    </location>
</feature>
<dbReference type="Pfam" id="PF00400">
    <property type="entry name" value="WD40"/>
    <property type="match status" value="12"/>
</dbReference>
<dbReference type="Gene3D" id="2.130.10.10">
    <property type="entry name" value="YVTN repeat-like/Quinoprotein amine dehydrogenase"/>
    <property type="match status" value="4"/>
</dbReference>
<evidence type="ECO:0000313" key="7">
    <source>
        <dbReference type="Proteomes" id="UP000663651"/>
    </source>
</evidence>
<dbReference type="Pfam" id="PF13191">
    <property type="entry name" value="AAA_16"/>
    <property type="match status" value="1"/>
</dbReference>
<dbReference type="Gene3D" id="3.40.50.300">
    <property type="entry name" value="P-loop containing nucleotide triphosphate hydrolases"/>
    <property type="match status" value="1"/>
</dbReference>
<dbReference type="PROSITE" id="PS50294">
    <property type="entry name" value="WD_REPEATS_REGION"/>
    <property type="match status" value="12"/>
</dbReference>
<feature type="repeat" description="WD" evidence="3">
    <location>
        <begin position="1295"/>
        <end position="1336"/>
    </location>
</feature>
<accession>A0ABX7Q141</accession>
<dbReference type="PROSITE" id="PS00678">
    <property type="entry name" value="WD_REPEATS_1"/>
    <property type="match status" value="6"/>
</dbReference>
<feature type="repeat" description="WD" evidence="3">
    <location>
        <begin position="1087"/>
        <end position="1120"/>
    </location>
</feature>
<dbReference type="InterPro" id="IPR052652">
    <property type="entry name" value="Telomerase_Complex_Comp"/>
</dbReference>
<feature type="repeat" description="WD" evidence="3">
    <location>
        <begin position="1337"/>
        <end position="1378"/>
    </location>
</feature>
<dbReference type="InterPro" id="IPR027417">
    <property type="entry name" value="P-loop_NTPase"/>
</dbReference>
<dbReference type="PANTHER" id="PTHR44791">
    <property type="entry name" value="TELOMERASE PROTEIN COMPONENT 1 TEP1"/>
    <property type="match status" value="1"/>
</dbReference>
<dbReference type="InterPro" id="IPR015943">
    <property type="entry name" value="WD40/YVTN_repeat-like_dom_sf"/>
</dbReference>
<sequence>MKTIRLFISSTFRDMHAERDWLNRVVFPELRSRCRRRGAEFVGVDLRWGVTEEEARQRGALAVCLDEIGRCDLFLGLLGDRYGWVPPPEEVPAEIFAAVHDGGQASDEELSLIDACYRWDGTTLPARFRLRRDTGISPETAAALTRIWQRSGLPGAGESVTALEIRHGAMAPGVRRGKAFIFLRSGGVHRHPSFPPSFVPVFTDADASTTKHLAALKDEIRSAAGATLVVREYRTGFGGFRIDPMFLTTEEGGPALRDGIIQPDEWDGLSEGARQAVAAHGTVALTGMEEFGNRVLNDLWWGIEPLLKNGRRQDTTGQSRHERFARERASRCFGREGMVTGVMGYLKDFGNRFPHILSGLPGCGKTTLLAACIERLREESPETVVIPWFIGAAPGSTELTAMVRSLCEQLRRACRLDLEPSPDPDKLRLQLPAFLTAAGAVKPVALFIDALNQLDPQGGSHALEWFPRTLAPGVKVVASTLTGPCLDRLKERLPADHIVTLPPLESGSREILMDEHLARRGKKLSPPQRAMLLDTAARPDAALPLYLVAALDELCCHGDFETLTERISALPPTVTELFDQILQRLERDHGADLAAAALSAMAVSRDGLLEPEIIDLLQEDGKSTASLPWTRFYRALEPFLRPSGEEGGSGLIGFFHDQLRFTAFRRYLGMSSPTTPPTLLFRQAHERLAAYFRANALKNGSGNSWNPERRRPLAEYPFHLAGAGKEQELRGLMLDFRWLKAKFQALDVAGVLADIALLPPEPVISTLAHSIRLSTSVLAVDKSQLAGQLTGRLLLRSEQELQALAAQASAGLDELSLLPATPSLYQAGGAIERVLGTHTHPVRGVDVTPDGKRAVSAAEDTTLRIWDLATGAELMVLRGHETEVLAVAVLPDGRRIASGSRDGTVRLWDADTGECFLILRGHTLPVSSLAVAPDGTWLASASWDSTIRIWDPFTGREQRCIQGHAYGVNALAAAPDGKTLVSASFDRTIKTWNPFTGELLRAMSGHSRQVLALAVTPDGRQIISGSEDCTLKRWDLAEGRELWTYYGHTDGVSCVAVTPDGKEIISGSWDFTLRRWAPDQAQPTETLRGHTFKVSAVTVTPDSSTAVSAARDTTLKVWNLAGAAAPSPPGHDATVTASAFAPSGAIALTSSWDRKIKVWRTANGAEIATLSGHEDWVRDVAITPDGNRAISASHDRTVRLWDLERYREIWTFRGHEAEVWSVVATPDGRRAFSAGLDCTLREWDLETFQPLGVTGLPSPTRVTGISPDGTLLALVAQFPTFIIRDTRTGSLTPYPPQHRDQVNDVAFLPGGTQVLTASSDRTLKLWDLVTGQVLYTLRGHNREVWSVAVTPDGRRAVSASDDRSLILWDLEGMKPIATFTGDGALVPSAISPDGKMIITGDEAGAVHLLRVEGVRQGSALLSGK</sequence>
<evidence type="ECO:0000259" key="5">
    <source>
        <dbReference type="Pfam" id="PF13271"/>
    </source>
</evidence>
<keyword evidence="7" id="KW-1185">Reference proteome</keyword>
<feature type="repeat" description="WD" evidence="3">
    <location>
        <begin position="1212"/>
        <end position="1253"/>
    </location>
</feature>
<dbReference type="RefSeq" id="WP_207162574.1">
    <property type="nucleotide sequence ID" value="NZ_CP071382.1"/>
</dbReference>